<dbReference type="PANTHER" id="PTHR11668:SF300">
    <property type="entry name" value="SERINE_THREONINE-PROTEIN PHOSPHATASE"/>
    <property type="match status" value="1"/>
</dbReference>
<proteinExistence type="inferred from homology"/>
<evidence type="ECO:0000256" key="8">
    <source>
        <dbReference type="ARBA" id="ARBA00048336"/>
    </source>
</evidence>
<organism evidence="11 12">
    <name type="scientific">Populus alba x Populus x berolinensis</name>
    <dbReference type="NCBI Taxonomy" id="444605"/>
    <lineage>
        <taxon>Eukaryota</taxon>
        <taxon>Viridiplantae</taxon>
        <taxon>Streptophyta</taxon>
        <taxon>Embryophyta</taxon>
        <taxon>Tracheophyta</taxon>
        <taxon>Spermatophyta</taxon>
        <taxon>Magnoliopsida</taxon>
        <taxon>eudicotyledons</taxon>
        <taxon>Gunneridae</taxon>
        <taxon>Pentapetalae</taxon>
        <taxon>rosids</taxon>
        <taxon>fabids</taxon>
        <taxon>Malpighiales</taxon>
        <taxon>Salicaceae</taxon>
        <taxon>Saliceae</taxon>
        <taxon>Populus</taxon>
    </lineage>
</organism>
<evidence type="ECO:0000256" key="6">
    <source>
        <dbReference type="ARBA" id="ARBA00023211"/>
    </source>
</evidence>
<dbReference type="Gene3D" id="3.60.21.10">
    <property type="match status" value="1"/>
</dbReference>
<evidence type="ECO:0000256" key="4">
    <source>
        <dbReference type="ARBA" id="ARBA00022801"/>
    </source>
</evidence>
<name>A0AAD6L788_9ROSI</name>
<evidence type="ECO:0000256" key="5">
    <source>
        <dbReference type="ARBA" id="ARBA00022912"/>
    </source>
</evidence>
<evidence type="ECO:0000313" key="12">
    <source>
        <dbReference type="Proteomes" id="UP001164929"/>
    </source>
</evidence>
<dbReference type="InterPro" id="IPR004843">
    <property type="entry name" value="Calcineurin-like_PHP"/>
</dbReference>
<dbReference type="InterPro" id="IPR050341">
    <property type="entry name" value="PP1_catalytic_subunit"/>
</dbReference>
<evidence type="ECO:0000256" key="3">
    <source>
        <dbReference type="ARBA" id="ARBA00022723"/>
    </source>
</evidence>
<dbReference type="SUPFAM" id="SSF56300">
    <property type="entry name" value="Metallo-dependent phosphatases"/>
    <property type="match status" value="1"/>
</dbReference>
<comment type="caution">
    <text evidence="11">The sequence shown here is derived from an EMBL/GenBank/DDBJ whole genome shotgun (WGS) entry which is preliminary data.</text>
</comment>
<dbReference type="Proteomes" id="UP001164929">
    <property type="component" value="Chromosome 19"/>
</dbReference>
<dbReference type="EMBL" id="JAQIZT010000019">
    <property type="protein sequence ID" value="KAJ6951576.1"/>
    <property type="molecule type" value="Genomic_DNA"/>
</dbReference>
<dbReference type="InterPro" id="IPR029052">
    <property type="entry name" value="Metallo-depent_PP-like"/>
</dbReference>
<comment type="catalytic activity">
    <reaction evidence="8 9">
        <text>O-phospho-L-threonyl-[protein] + H2O = L-threonyl-[protein] + phosphate</text>
        <dbReference type="Rhea" id="RHEA:47004"/>
        <dbReference type="Rhea" id="RHEA-COMP:11060"/>
        <dbReference type="Rhea" id="RHEA-COMP:11605"/>
        <dbReference type="ChEBI" id="CHEBI:15377"/>
        <dbReference type="ChEBI" id="CHEBI:30013"/>
        <dbReference type="ChEBI" id="CHEBI:43474"/>
        <dbReference type="ChEBI" id="CHEBI:61977"/>
        <dbReference type="EC" id="3.1.3.16"/>
    </reaction>
</comment>
<gene>
    <name evidence="11" type="ORF">NC653_040887</name>
</gene>
<keyword evidence="4 9" id="KW-0378">Hydrolase</keyword>
<dbReference type="CDD" id="cd07414">
    <property type="entry name" value="MPP_PP1_PPKL"/>
    <property type="match status" value="1"/>
</dbReference>
<keyword evidence="3" id="KW-0479">Metal-binding</keyword>
<dbReference type="Pfam" id="PF16891">
    <property type="entry name" value="STPPase_N"/>
    <property type="match status" value="1"/>
</dbReference>
<dbReference type="GO" id="GO:0005634">
    <property type="term" value="C:nucleus"/>
    <property type="evidence" value="ECO:0007669"/>
    <property type="project" value="TreeGrafter"/>
</dbReference>
<keyword evidence="5" id="KW-0904">Protein phosphatase</keyword>
<keyword evidence="6" id="KW-0464">Manganese</keyword>
<comment type="catalytic activity">
    <reaction evidence="7">
        <text>O-phospho-L-seryl-[protein] + H2O = L-seryl-[protein] + phosphate</text>
        <dbReference type="Rhea" id="RHEA:20629"/>
        <dbReference type="Rhea" id="RHEA-COMP:9863"/>
        <dbReference type="Rhea" id="RHEA-COMP:11604"/>
        <dbReference type="ChEBI" id="CHEBI:15377"/>
        <dbReference type="ChEBI" id="CHEBI:29999"/>
        <dbReference type="ChEBI" id="CHEBI:43474"/>
        <dbReference type="ChEBI" id="CHEBI:83421"/>
        <dbReference type="EC" id="3.1.3.16"/>
    </reaction>
</comment>
<accession>A0AAD6L788</accession>
<evidence type="ECO:0000256" key="7">
    <source>
        <dbReference type="ARBA" id="ARBA00047761"/>
    </source>
</evidence>
<evidence type="ECO:0000313" key="11">
    <source>
        <dbReference type="EMBL" id="KAJ6951576.1"/>
    </source>
</evidence>
<dbReference type="InterPro" id="IPR006186">
    <property type="entry name" value="Ser/Thr-sp_prot-phosphatase"/>
</dbReference>
<dbReference type="PRINTS" id="PR00114">
    <property type="entry name" value="STPHPHTASE"/>
</dbReference>
<evidence type="ECO:0000256" key="2">
    <source>
        <dbReference type="ARBA" id="ARBA00005333"/>
    </source>
</evidence>
<reference evidence="11" key="1">
    <citation type="journal article" date="2023" name="Mol. Ecol. Resour.">
        <title>Chromosome-level genome assembly of a triploid poplar Populus alba 'Berolinensis'.</title>
        <authorList>
            <person name="Chen S."/>
            <person name="Yu Y."/>
            <person name="Wang X."/>
            <person name="Wang S."/>
            <person name="Zhang T."/>
            <person name="Zhou Y."/>
            <person name="He R."/>
            <person name="Meng N."/>
            <person name="Wang Y."/>
            <person name="Liu W."/>
            <person name="Liu Z."/>
            <person name="Liu J."/>
            <person name="Guo Q."/>
            <person name="Huang H."/>
            <person name="Sederoff R.R."/>
            <person name="Wang G."/>
            <person name="Qu G."/>
            <person name="Chen S."/>
        </authorList>
    </citation>
    <scope>NUCLEOTIDE SEQUENCE</scope>
    <source>
        <strain evidence="11">SC-2020</strain>
    </source>
</reference>
<comment type="cofactor">
    <cofactor evidence="1">
        <name>Mn(2+)</name>
        <dbReference type="ChEBI" id="CHEBI:29035"/>
    </cofactor>
</comment>
<dbReference type="PROSITE" id="PS00125">
    <property type="entry name" value="SER_THR_PHOSPHATASE"/>
    <property type="match status" value="1"/>
</dbReference>
<evidence type="ECO:0000256" key="1">
    <source>
        <dbReference type="ARBA" id="ARBA00001936"/>
    </source>
</evidence>
<feature type="domain" description="Serine/threonine specific protein phosphatases" evidence="10">
    <location>
        <begin position="117"/>
        <end position="122"/>
    </location>
</feature>
<keyword evidence="12" id="KW-1185">Reference proteome</keyword>
<sequence length="454" mass="51170">MEQAVLDDIIERLLEVRGKPGKQVQLSESEIRQLCVESREIFLRQPNLLELEAPIKICGDIHGQYSDLLRLFEYGGFPPDANYLFLGDYVDRGKQSLETICLLLAYKIKYPENFFLLRGNHECASINRIYGFYDECKRRFNVRIWKAFIDCFNCLPVAARIDEKILCMHGGLSPELNNLEQIRNLQRPTDVPDSGLLCDLLWSDPSKDVQGWGMNDRGVSYTFGPDKVAEFLQKQDLDLICRAHQVVEDGYEFFANRQLVTIFSAPNYCGEFDNAGAMMSVDETLMCSFQILKPAEKKSKFKPGNTSTGVGVFGSTITAKPGNPPPGVKEGKVSTIFSCIQKTEKKLKKLCMLHNLNSSFSSLNFSFLHYFDTLALFCGCPVACKWGGEGGGLESDAKILLSLYKVGFEDRRLSSPLLDCTLIVARIAAMNCFHVALIVPHIWELFKKKTRARG</sequence>
<evidence type="ECO:0000256" key="9">
    <source>
        <dbReference type="RuleBase" id="RU004273"/>
    </source>
</evidence>
<dbReference type="AlphaFoldDB" id="A0AAD6L788"/>
<dbReference type="GO" id="GO:0004722">
    <property type="term" value="F:protein serine/threonine phosphatase activity"/>
    <property type="evidence" value="ECO:0007669"/>
    <property type="project" value="UniProtKB-EC"/>
</dbReference>
<dbReference type="GO" id="GO:0005737">
    <property type="term" value="C:cytoplasm"/>
    <property type="evidence" value="ECO:0007669"/>
    <property type="project" value="TreeGrafter"/>
</dbReference>
<dbReference type="Pfam" id="PF00149">
    <property type="entry name" value="Metallophos"/>
    <property type="match status" value="1"/>
</dbReference>
<comment type="similarity">
    <text evidence="2">Belongs to the PPP phosphatase family. PP-1 subfamily.</text>
</comment>
<dbReference type="GO" id="GO:0046872">
    <property type="term" value="F:metal ion binding"/>
    <property type="evidence" value="ECO:0007669"/>
    <property type="project" value="UniProtKB-KW"/>
</dbReference>
<evidence type="ECO:0000259" key="10">
    <source>
        <dbReference type="PROSITE" id="PS00125"/>
    </source>
</evidence>
<dbReference type="FunFam" id="3.60.21.10:FF:000212">
    <property type="entry name" value="Serine/threonine-protein phosphatase"/>
    <property type="match status" value="1"/>
</dbReference>
<dbReference type="SMART" id="SM00156">
    <property type="entry name" value="PP2Ac"/>
    <property type="match status" value="1"/>
</dbReference>
<protein>
    <recommendedName>
        <fullName evidence="9">Serine/threonine-protein phosphatase</fullName>
        <ecNumber evidence="9">3.1.3.16</ecNumber>
    </recommendedName>
</protein>
<dbReference type="InterPro" id="IPR031675">
    <property type="entry name" value="STPPase_N"/>
</dbReference>
<dbReference type="PANTHER" id="PTHR11668">
    <property type="entry name" value="SERINE/THREONINE PROTEIN PHOSPHATASE"/>
    <property type="match status" value="1"/>
</dbReference>
<dbReference type="EC" id="3.1.3.16" evidence="9"/>